<dbReference type="EMBL" id="BPPX01000008">
    <property type="protein sequence ID" value="GJC81708.1"/>
    <property type="molecule type" value="Genomic_DNA"/>
</dbReference>
<accession>A0AA37GIQ3</accession>
<sequence>MVYPALSLATLSLAALAAASPVGTKSQQPCRGSTHSSLCKLPYSKVRKYIGANDGKPMVSKMIPGVGTKWQCFDCRLCFDKED</sequence>
<keyword evidence="3" id="KW-1185">Reference proteome</keyword>
<protein>
    <submittedName>
        <fullName evidence="2">Uncharacterized protein</fullName>
    </submittedName>
</protein>
<evidence type="ECO:0000256" key="1">
    <source>
        <dbReference type="SAM" id="SignalP"/>
    </source>
</evidence>
<keyword evidence="1" id="KW-0732">Signal</keyword>
<dbReference type="Proteomes" id="UP001055172">
    <property type="component" value="Unassembled WGS sequence"/>
</dbReference>
<name>A0AA37GIQ3_9PEZI</name>
<comment type="caution">
    <text evidence="2">The sequence shown here is derived from an EMBL/GenBank/DDBJ whole genome shotgun (WGS) entry which is preliminary data.</text>
</comment>
<evidence type="ECO:0000313" key="2">
    <source>
        <dbReference type="EMBL" id="GJC81708.1"/>
    </source>
</evidence>
<gene>
    <name evidence="2" type="ORF">ColLi_04546</name>
</gene>
<dbReference type="AlphaFoldDB" id="A0AA37GIQ3"/>
<organism evidence="2 3">
    <name type="scientific">Colletotrichum liriopes</name>
    <dbReference type="NCBI Taxonomy" id="708192"/>
    <lineage>
        <taxon>Eukaryota</taxon>
        <taxon>Fungi</taxon>
        <taxon>Dikarya</taxon>
        <taxon>Ascomycota</taxon>
        <taxon>Pezizomycotina</taxon>
        <taxon>Sordariomycetes</taxon>
        <taxon>Hypocreomycetidae</taxon>
        <taxon>Glomerellales</taxon>
        <taxon>Glomerellaceae</taxon>
        <taxon>Colletotrichum</taxon>
        <taxon>Colletotrichum spaethianum species complex</taxon>
    </lineage>
</organism>
<evidence type="ECO:0000313" key="3">
    <source>
        <dbReference type="Proteomes" id="UP001055172"/>
    </source>
</evidence>
<feature type="chain" id="PRO_5041426680" evidence="1">
    <location>
        <begin position="20"/>
        <end position="83"/>
    </location>
</feature>
<proteinExistence type="predicted"/>
<feature type="signal peptide" evidence="1">
    <location>
        <begin position="1"/>
        <end position="19"/>
    </location>
</feature>
<reference evidence="2 3" key="1">
    <citation type="submission" date="2021-07" db="EMBL/GenBank/DDBJ databases">
        <title>Genome data of Colletotrichum spaethianum.</title>
        <authorList>
            <person name="Utami Y.D."/>
            <person name="Hiruma K."/>
        </authorList>
    </citation>
    <scope>NUCLEOTIDE SEQUENCE [LARGE SCALE GENOMIC DNA]</scope>
    <source>
        <strain evidence="2 3">MAFF 242679</strain>
    </source>
</reference>